<feature type="domain" description="EF-hand" evidence="17">
    <location>
        <begin position="2319"/>
        <end position="2354"/>
    </location>
</feature>
<dbReference type="PRINTS" id="PR01887">
    <property type="entry name" value="SPECTRNALPHA"/>
</dbReference>
<dbReference type="InterPro" id="IPR001452">
    <property type="entry name" value="SH3_domain"/>
</dbReference>
<dbReference type="FunFam" id="1.20.58.60:FF:000007">
    <property type="entry name" value="Spectrin alpha chain non-erythrocytic 1"/>
    <property type="match status" value="2"/>
</dbReference>
<evidence type="ECO:0000256" key="8">
    <source>
        <dbReference type="ARBA" id="ARBA00022723"/>
    </source>
</evidence>
<evidence type="ECO:0000313" key="18">
    <source>
        <dbReference type="EMBL" id="KAI1716487.1"/>
    </source>
</evidence>
<comment type="subcellular location">
    <subcellularLocation>
        <location evidence="2">Cytoplasm</location>
        <location evidence="2">Cell cortex</location>
    </subcellularLocation>
    <subcellularLocation>
        <location evidence="1">Cytoplasm</location>
        <location evidence="1">Cytoskeleton</location>
    </subcellularLocation>
</comment>
<dbReference type="FunFam" id="1.20.58.60:FF:000020">
    <property type="entry name" value="Spectrin alpha chain, non-erythrocytic 1"/>
    <property type="match status" value="5"/>
</dbReference>
<dbReference type="GO" id="GO:0005516">
    <property type="term" value="F:calmodulin binding"/>
    <property type="evidence" value="ECO:0007669"/>
    <property type="project" value="UniProtKB-KW"/>
</dbReference>
<feature type="coiled-coil region" evidence="15">
    <location>
        <begin position="304"/>
        <end position="367"/>
    </location>
</feature>
<dbReference type="GO" id="GO:0042062">
    <property type="term" value="P:long-term strengthening of neuromuscular junction"/>
    <property type="evidence" value="ECO:0007669"/>
    <property type="project" value="UniProtKB-ARBA"/>
</dbReference>
<dbReference type="FunFam" id="1.20.58.60:FF:000017">
    <property type="entry name" value="Spectrin alpha chain, non-erythrocytic 1"/>
    <property type="match status" value="2"/>
</dbReference>
<dbReference type="FunFam" id="1.20.58.60:FF:000043">
    <property type="entry name" value="Spectrin alpha chain, non-erythrocytic 1"/>
    <property type="match status" value="1"/>
</dbReference>
<evidence type="ECO:0000256" key="5">
    <source>
        <dbReference type="ARBA" id="ARBA00022467"/>
    </source>
</evidence>
<evidence type="ECO:0000256" key="3">
    <source>
        <dbReference type="ARBA" id="ARBA00006826"/>
    </source>
</evidence>
<comment type="similarity">
    <text evidence="3">Belongs to the spectrin family.</text>
</comment>
<dbReference type="FunFam" id="2.30.30.40:FF:000154">
    <property type="entry name" value="Alpha spectrin, isoform C"/>
    <property type="match status" value="1"/>
</dbReference>
<dbReference type="InterPro" id="IPR002017">
    <property type="entry name" value="Spectrin_repeat"/>
</dbReference>
<dbReference type="InterPro" id="IPR011992">
    <property type="entry name" value="EF-hand-dom_pair"/>
</dbReference>
<dbReference type="SMART" id="SM00054">
    <property type="entry name" value="EFh"/>
    <property type="match status" value="2"/>
</dbReference>
<feature type="coiled-coil region" evidence="15">
    <location>
        <begin position="2184"/>
        <end position="2218"/>
    </location>
</feature>
<sequence length="3085" mass="357810">MNDEGAPPDPVLEVPPPSEIKVLETADDIQHRRTEVLDHYSQFKQYAKTKRDRLEEARQFQYFKRDADELEIWILEKLQTASEESFRDPTNLQAKIQKHEAFVAEVQAHANAITKLDKTGNDMIQHGHYEKETIRKRLDRLHELWEKLLFKLEDKGIKLQQALKELQFMRKCDEILYWIKDKIAFVSADDFGQDLEHVEVMQRKFDEFLKELDNHQYRISEINQEADRLVEEGHPNGEAIYNKREDVNEAWHRLGTLTATRRESLFGAQQIQRFNRDIDETLAWMGEKEATLSTDDYGRDLNNVQALQRKHEGTERDLVALEAKMDKLTTDSERLGVSYPDRSDAIYKKMQEAKDRWETLKRKAQERKLGLDQSYNLHRFLADYRELCDWCKSMQVLISSSELAKDVAGAEALLESHQEHKSEIDARSDSFESTAETGQKLLDEGVPDSDEIRSCLSHLASEKASLANLWEERRILYEQCMDLQLFYRDTEQAETWMTKQEAFLTNEDLGDSLDSVESLLKKHEDFEKSLAAQEEKIHALDEFATKLVEGNHYAAEDVAKRREALLTRRRQLMSRTAERRERLKESYRLQQFDRDVEEMLSWVNEKLKTAKDQSYLDPTNIRGKLQKHTNFEQELRANRNRLDEIKTTGQELIDANHFAQEHIQKRLGDVDDLWSELVDATNKKGAKLNEANEEQLFNRNIEDVELWLSELEGQLSSEDFGKDLISVQNLQKKLALLEADYNARQDRIENITQQARHFENTDHFNAPIIVKKQEALAGRFGALREPLQRRKAKLAESLQGNQLFRDIEDELSWIREKEQIAASTNRGRDLIGVQNLIKKQHALIAEINNHEPQIDAVGAAAEDMIQKGHFLAPDIREKLAQLRDNWRNLKVKAEKRKTDLNDSLQAHQYLADANEAESWMREKEPVVGSTDYGKDEDSAESLLKKHRALMSDSDAFKSTIDELRKEAGLCKYQEQPGGQLGKECVVALYDYMEKSPREVSMKKGDVLSLLNSSNKDWWKVEVSDRQGFVPAAYVKKIEPGSQHYHQAIAGQAPNTINAKQLQIEEQYQRLILLGDQRKRKLEEACKGYQLLREANDLAEWIRSRETVASQQEIGTDLEHVEVLQKKFDDFKGDLKANEIRLQEMNQIATSLTAVGQTETAVRIRQQIDDLNARWRALEEKAEQREQQLGSAHEVQRFHRDIDETKDWIQEKNEALSSDDFGRDLRSVQALQRKHEGVERDLAALGDKIKTLDEKANKLRQSHPEAAEQIYDLQRQINEQWTLLTQKANSRKEKLLDSYDLQRFLSDYRDLIQWINGMMQLVSSDELANDVTGAEALLERHQDYRTEIDARAATFQAFDQFGNQLIGSEHYATDDVRQRLEDVRKARLQLEEAWVQRRKILDQCLELQLFYRDCEQADTWMSAREAFLSQEETGDNVESLIKKHEDFHKAISSQQEKINQLNQFANQLTGREHYNAPAIAKKRDAIFERWDKLKGALIEKRSKLGESQTLQQFSRDADEVENWIAEKFQIAQEQSYLDPTNIQQKHQKQQAFEAELSANSDRISTLISAGQNLIHAAKCAGGEGAVSQRLKALNEQWELLVKKTTEKSHRLKEANRQKSFMAAIKDLEFWLGEVETLASSEDYGRDLNSIENLLKKHQLLETDIAAHADRVAEMNAQADSLLSALQEQADQTQQIDDRRKGINDRYEYVKELAAHRREKLNKAITVHQFLRDIDEEESWINEKKLLVSSDDYGRDLTGVQNLRRKHRRLDNELATHEPQVQLVRSKGVELLQASEIGAPEIQKRMQNLESQWKQIIDLTGNRHDKLHQSEEYQNFIGRVDEEEAWLNEKKQILTSPNYGDNMAAVQGLLKKHDTLEVDLEVHTQRIHDLVKQGEDLVNAQNWHAPNIRQRVDELQKHLEEVKSLSQVRLAKLRDNSAYLQFMWKCDVVESWIAEKEQQVRSDDYGRDLSSVQLLLTKQDAFDAGLNAFEHEGIQRITELKDQLVQAQHHQTPNIDKRHNSVMVRWQQLLRNSLGRRQKLLEAQKEFKKIEELYLNFAKKASAFNSWFENAEEDLTDPVKCNSLEEIRALREAHSEFQKSLISAESDFKMLHELDQQIKQYNVGPNPYTWFTMDALQETWHNLQKIIKERELELQKEHRRQEDNDKLRREFARQANAFHQWLADTRTEMMETSGSLEQQLEMLKRKAQDIRAQRVQLRKIEDLGALLEENLILDNRYTEHSTVGLAQAWDQVDQLAMRMEHNLEQQIQARNQSGVTEEALREFSMMFKHFDKEKVGRLDHQQFKSCLRALGYDLPMVDEGQPEPEFSRILDMVDPNRDGYVTLQEYMSFMINKETENVRSSEDIEMAFRALSKEFRPYVTAEELYANLSPEQAEYCIKRMKPYVDAISSRTIAGALDYEQFVNKTPAADLEIPHVPPAIDSFEDFFDDTQPEPISQLSLANEMITSVQSATSQILINEKKMNKADVDFTKPEWDKVPWNSGHTNAIVFDQVRHENVVTNLVICKLCPLIVEKRHGKTLRIHRAVHFGQEILEPLAQEIRERALNVIATDGRPFSMFSTEAMKSYSAICAKIGAAYARAGIEINPNTIVPSRYSLSRTTTNLHEKMLNSTEWQEFITKLRQRGAFTVDLGMKRRHQFMVVTGSLVKDDFSGLQTSVISVIPLPVTMDHTTSNIRRILRDELQHFGFTDEDFTKIFLTTDEGSNVVVNQHRCACHVGNTIIKRSTRPYKISRGQEDVYGSQVRTTLDTMSQTLRNLEKFILSAKRNSKIDESVGQFLKTLVPTRWYSELDLAESFINNIDAITLAMENHGDAQLCMNFALVAQSNNYVRSYVDVLKPFRDFISDFEMSKQPMLDKLLFRLKYLGSHLHKIMDTNENATMKWNVAFAANCALSRKLKALNMIPMLISAFLNPTICKRLDRICSFLNEKYQLNLSTDMAKNELIQFAARQGIRTVHTPTEHSLYDEEDDNFKIEENESSSLELEIASYLSEKNAILTVPEKFDVLQYWAHSKGILPQMVELAKIQHARQASSADSERTMSTISWLREDPRRDQTDVMSTANIIIYRSFKQN</sequence>
<dbReference type="FunFam" id="1.20.58.60:FF:000340">
    <property type="entry name" value="Spectrin beta chain"/>
    <property type="match status" value="1"/>
</dbReference>
<protein>
    <submittedName>
        <fullName evidence="18">Spectrin repeat domain-containing protein</fullName>
    </submittedName>
</protein>
<dbReference type="GO" id="GO:0005509">
    <property type="term" value="F:calcium ion binding"/>
    <property type="evidence" value="ECO:0007669"/>
    <property type="project" value="InterPro"/>
</dbReference>
<dbReference type="CDD" id="cd00176">
    <property type="entry name" value="SPEC"/>
    <property type="match status" value="12"/>
</dbReference>
<evidence type="ECO:0000256" key="2">
    <source>
        <dbReference type="ARBA" id="ARBA00004544"/>
    </source>
</evidence>
<dbReference type="Pfam" id="PF08726">
    <property type="entry name" value="EFhand_Ca_insen"/>
    <property type="match status" value="1"/>
</dbReference>
<evidence type="ECO:0000256" key="9">
    <source>
        <dbReference type="ARBA" id="ARBA00022737"/>
    </source>
</evidence>
<dbReference type="SUPFAM" id="SSF47473">
    <property type="entry name" value="EF-hand"/>
    <property type="match status" value="1"/>
</dbReference>
<accession>A0AAD4N6E1</accession>
<dbReference type="Proteomes" id="UP001201812">
    <property type="component" value="Unassembled WGS sequence"/>
</dbReference>
<dbReference type="SUPFAM" id="SSF46966">
    <property type="entry name" value="Spectrin repeat"/>
    <property type="match status" value="16"/>
</dbReference>
<dbReference type="PROSITE" id="PS50222">
    <property type="entry name" value="EF_HAND_2"/>
    <property type="match status" value="2"/>
</dbReference>
<dbReference type="Pfam" id="PF05699">
    <property type="entry name" value="Dimer_Tnp_hAT"/>
    <property type="match status" value="1"/>
</dbReference>
<dbReference type="Pfam" id="PF00435">
    <property type="entry name" value="Spectrin"/>
    <property type="match status" value="20"/>
</dbReference>
<evidence type="ECO:0000256" key="13">
    <source>
        <dbReference type="ARBA" id="ARBA00023212"/>
    </source>
</evidence>
<dbReference type="GO" id="GO:0003779">
    <property type="term" value="F:actin binding"/>
    <property type="evidence" value="ECO:0007669"/>
    <property type="project" value="UniProtKB-KW"/>
</dbReference>
<keyword evidence="4 14" id="KW-0728">SH3 domain</keyword>
<reference evidence="18" key="1">
    <citation type="submission" date="2022-01" db="EMBL/GenBank/DDBJ databases">
        <title>Genome Sequence Resource for Two Populations of Ditylenchus destructor, the Migratory Endoparasitic Phytonematode.</title>
        <authorList>
            <person name="Zhang H."/>
            <person name="Lin R."/>
            <person name="Xie B."/>
        </authorList>
    </citation>
    <scope>NUCLEOTIDE SEQUENCE</scope>
    <source>
        <strain evidence="18">BazhouSP</strain>
    </source>
</reference>
<dbReference type="InterPro" id="IPR012337">
    <property type="entry name" value="RNaseH-like_sf"/>
</dbReference>
<keyword evidence="12" id="KW-0009">Actin-binding</keyword>
<keyword evidence="9" id="KW-0677">Repeat</keyword>
<keyword evidence="13" id="KW-0206">Cytoskeleton</keyword>
<feature type="coiled-coil region" evidence="15">
    <location>
        <begin position="1227"/>
        <end position="1261"/>
    </location>
</feature>
<dbReference type="GO" id="GO:0045169">
    <property type="term" value="C:fusome"/>
    <property type="evidence" value="ECO:0007669"/>
    <property type="project" value="UniProtKB-ARBA"/>
</dbReference>
<feature type="coiled-coil region" evidence="15">
    <location>
        <begin position="1160"/>
        <end position="1187"/>
    </location>
</feature>
<dbReference type="InterPro" id="IPR035825">
    <property type="entry name" value="Alpha_Spectrin_SH3"/>
</dbReference>
<dbReference type="PANTHER" id="PTHR11915">
    <property type="entry name" value="SPECTRIN/FILAMIN RELATED CYTOSKELETAL PROTEIN"/>
    <property type="match status" value="1"/>
</dbReference>
<keyword evidence="19" id="KW-1185">Reference proteome</keyword>
<dbReference type="Gene3D" id="1.10.238.10">
    <property type="entry name" value="EF-hand"/>
    <property type="match status" value="2"/>
</dbReference>
<dbReference type="PROSITE" id="PS50002">
    <property type="entry name" value="SH3"/>
    <property type="match status" value="1"/>
</dbReference>
<evidence type="ECO:0000256" key="11">
    <source>
        <dbReference type="ARBA" id="ARBA00022860"/>
    </source>
</evidence>
<dbReference type="Pfam" id="PF13499">
    <property type="entry name" value="EF-hand_7"/>
    <property type="match status" value="1"/>
</dbReference>
<dbReference type="CDD" id="cd00051">
    <property type="entry name" value="EFh"/>
    <property type="match status" value="1"/>
</dbReference>
<dbReference type="GO" id="GO:0007026">
    <property type="term" value="P:negative regulation of microtubule depolymerization"/>
    <property type="evidence" value="ECO:0007669"/>
    <property type="project" value="UniProtKB-ARBA"/>
</dbReference>
<dbReference type="InterPro" id="IPR002048">
    <property type="entry name" value="EF_hand_dom"/>
</dbReference>
<dbReference type="SUPFAM" id="SSF50044">
    <property type="entry name" value="SH3-domain"/>
    <property type="match status" value="1"/>
</dbReference>
<dbReference type="InterPro" id="IPR018159">
    <property type="entry name" value="Spectrin/alpha-actinin"/>
</dbReference>
<evidence type="ECO:0000256" key="4">
    <source>
        <dbReference type="ARBA" id="ARBA00022443"/>
    </source>
</evidence>
<keyword evidence="7" id="KW-0597">Phosphoprotein</keyword>
<evidence type="ECO:0000256" key="6">
    <source>
        <dbReference type="ARBA" id="ARBA00022490"/>
    </source>
</evidence>
<dbReference type="InterPro" id="IPR036028">
    <property type="entry name" value="SH3-like_dom_sf"/>
</dbReference>
<name>A0AAD4N6E1_9BILA</name>
<keyword evidence="15" id="KW-0175">Coiled coil</keyword>
<dbReference type="InterPro" id="IPR014837">
    <property type="entry name" value="EF-hand_Ca_insen"/>
</dbReference>
<dbReference type="GO" id="GO:0046983">
    <property type="term" value="F:protein dimerization activity"/>
    <property type="evidence" value="ECO:0007669"/>
    <property type="project" value="InterPro"/>
</dbReference>
<dbReference type="InterPro" id="IPR018247">
    <property type="entry name" value="EF_Hand_1_Ca_BS"/>
</dbReference>
<dbReference type="FunFam" id="1.20.58.60:FF:000035">
    <property type="entry name" value="Spectrin alpha chain, non-erythrocytic 1"/>
    <property type="match status" value="1"/>
</dbReference>
<dbReference type="EMBL" id="JAKKPZ010000010">
    <property type="protein sequence ID" value="KAI1716487.1"/>
    <property type="molecule type" value="Genomic_DNA"/>
</dbReference>
<dbReference type="Gene3D" id="1.20.58.60">
    <property type="match status" value="18"/>
</dbReference>
<evidence type="ECO:0000259" key="16">
    <source>
        <dbReference type="PROSITE" id="PS50002"/>
    </source>
</evidence>
<dbReference type="CDD" id="cd11808">
    <property type="entry name" value="SH3_Alpha_Spectrin"/>
    <property type="match status" value="1"/>
</dbReference>
<dbReference type="SUPFAM" id="SSF53098">
    <property type="entry name" value="Ribonuclease H-like"/>
    <property type="match status" value="1"/>
</dbReference>
<evidence type="ECO:0000256" key="1">
    <source>
        <dbReference type="ARBA" id="ARBA00004245"/>
    </source>
</evidence>
<dbReference type="SUPFAM" id="SSF140996">
    <property type="entry name" value="Hermes dimerisation domain"/>
    <property type="match status" value="1"/>
</dbReference>
<dbReference type="SMART" id="SM00326">
    <property type="entry name" value="SH3"/>
    <property type="match status" value="1"/>
</dbReference>
<keyword evidence="6" id="KW-0963">Cytoplasm</keyword>
<evidence type="ECO:0000256" key="10">
    <source>
        <dbReference type="ARBA" id="ARBA00022837"/>
    </source>
</evidence>
<proteinExistence type="inferred from homology"/>
<feature type="coiled-coil region" evidence="15">
    <location>
        <begin position="727"/>
        <end position="754"/>
    </location>
</feature>
<evidence type="ECO:0000256" key="15">
    <source>
        <dbReference type="SAM" id="Coils"/>
    </source>
</evidence>
<dbReference type="FunFam" id="1.20.58.60:FF:000078">
    <property type="entry name" value="Spectrin alpha chain, non-erythrocytic 1"/>
    <property type="match status" value="1"/>
</dbReference>
<dbReference type="Pfam" id="PF00018">
    <property type="entry name" value="SH3_1"/>
    <property type="match status" value="1"/>
</dbReference>
<evidence type="ECO:0000256" key="12">
    <source>
        <dbReference type="ARBA" id="ARBA00023203"/>
    </source>
</evidence>
<dbReference type="Gene3D" id="1.20.5.170">
    <property type="match status" value="1"/>
</dbReference>
<dbReference type="SMART" id="SM01184">
    <property type="entry name" value="efhand_Ca_insen"/>
    <property type="match status" value="1"/>
</dbReference>
<dbReference type="PROSITE" id="PS00018">
    <property type="entry name" value="EF_HAND_1"/>
    <property type="match status" value="1"/>
</dbReference>
<evidence type="ECO:0000259" key="17">
    <source>
        <dbReference type="PROSITE" id="PS50222"/>
    </source>
</evidence>
<gene>
    <name evidence="18" type="ORF">DdX_07544</name>
</gene>
<dbReference type="GO" id="GO:0051693">
    <property type="term" value="P:actin filament capping"/>
    <property type="evidence" value="ECO:0007669"/>
    <property type="project" value="UniProtKB-KW"/>
</dbReference>
<keyword evidence="10" id="KW-0106">Calcium</keyword>
<feature type="domain" description="EF-hand" evidence="17">
    <location>
        <begin position="2276"/>
        <end position="2311"/>
    </location>
</feature>
<feature type="coiled-coil region" evidence="15">
    <location>
        <begin position="1649"/>
        <end position="1694"/>
    </location>
</feature>
<evidence type="ECO:0000256" key="14">
    <source>
        <dbReference type="PROSITE-ProRule" id="PRU00192"/>
    </source>
</evidence>
<dbReference type="InterPro" id="IPR008906">
    <property type="entry name" value="HATC_C_dom"/>
</dbReference>
<keyword evidence="8" id="KW-0479">Metal-binding</keyword>
<dbReference type="Gene3D" id="2.30.30.40">
    <property type="entry name" value="SH3 Domains"/>
    <property type="match status" value="1"/>
</dbReference>
<evidence type="ECO:0000313" key="19">
    <source>
        <dbReference type="Proteomes" id="UP001201812"/>
    </source>
</evidence>
<feature type="domain" description="SH3" evidence="16">
    <location>
        <begin position="980"/>
        <end position="1039"/>
    </location>
</feature>
<dbReference type="FunFam" id="1.20.58.60:FF:000013">
    <property type="entry name" value="Spectrin alpha chain, non-erythrocytic 1"/>
    <property type="match status" value="2"/>
</dbReference>
<keyword evidence="5" id="KW-0117">Actin capping</keyword>
<dbReference type="GO" id="GO:0008017">
    <property type="term" value="F:microtubule binding"/>
    <property type="evidence" value="ECO:0007669"/>
    <property type="project" value="UniProtKB-ARBA"/>
</dbReference>
<dbReference type="FunFam" id="1.20.58.60:FF:000258">
    <property type="entry name" value="Spectrin alpha chain"/>
    <property type="match status" value="1"/>
</dbReference>
<comment type="caution">
    <text evidence="18">The sequence shown here is derived from an EMBL/GenBank/DDBJ whole genome shotgun (WGS) entry which is preliminary data.</text>
</comment>
<feature type="coiled-coil region" evidence="15">
    <location>
        <begin position="205"/>
        <end position="232"/>
    </location>
</feature>
<evidence type="ECO:0000256" key="7">
    <source>
        <dbReference type="ARBA" id="ARBA00022553"/>
    </source>
</evidence>
<dbReference type="GO" id="GO:0016328">
    <property type="term" value="C:lateral plasma membrane"/>
    <property type="evidence" value="ECO:0007669"/>
    <property type="project" value="UniProtKB-ARBA"/>
</dbReference>
<dbReference type="GO" id="GO:0005856">
    <property type="term" value="C:cytoskeleton"/>
    <property type="evidence" value="ECO:0007669"/>
    <property type="project" value="UniProtKB-SubCell"/>
</dbReference>
<keyword evidence="11" id="KW-0112">Calmodulin-binding</keyword>
<dbReference type="PRINTS" id="PR00452">
    <property type="entry name" value="SH3DOMAIN"/>
</dbReference>
<dbReference type="GO" id="GO:0005938">
    <property type="term" value="C:cell cortex"/>
    <property type="evidence" value="ECO:0007669"/>
    <property type="project" value="UniProtKB-SubCell"/>
</dbReference>
<dbReference type="FunFam" id="1.10.238.10:FF:000020">
    <property type="entry name" value="spectrin alpha chain, non-erythrocytic 1"/>
    <property type="match status" value="1"/>
</dbReference>
<dbReference type="SMART" id="SM00150">
    <property type="entry name" value="SPEC"/>
    <property type="match status" value="20"/>
</dbReference>
<organism evidence="18 19">
    <name type="scientific">Ditylenchus destructor</name>
    <dbReference type="NCBI Taxonomy" id="166010"/>
    <lineage>
        <taxon>Eukaryota</taxon>
        <taxon>Metazoa</taxon>
        <taxon>Ecdysozoa</taxon>
        <taxon>Nematoda</taxon>
        <taxon>Chromadorea</taxon>
        <taxon>Rhabditida</taxon>
        <taxon>Tylenchina</taxon>
        <taxon>Tylenchomorpha</taxon>
        <taxon>Sphaerularioidea</taxon>
        <taxon>Anguinidae</taxon>
        <taxon>Anguininae</taxon>
        <taxon>Ditylenchus</taxon>
    </lineage>
</organism>